<evidence type="ECO:0000313" key="4">
    <source>
        <dbReference type="Proteomes" id="UP000247702"/>
    </source>
</evidence>
<dbReference type="AlphaFoldDB" id="A0A2Z6S4P3"/>
<dbReference type="InterPro" id="IPR011333">
    <property type="entry name" value="SKP1/BTB/POZ_sf"/>
</dbReference>
<reference evidence="3 4" key="1">
    <citation type="submission" date="2017-11" db="EMBL/GenBank/DDBJ databases">
        <title>The genome of Rhizophagus clarus HR1 reveals common genetic basis of auxotrophy among arbuscular mycorrhizal fungi.</title>
        <authorList>
            <person name="Kobayashi Y."/>
        </authorList>
    </citation>
    <scope>NUCLEOTIDE SEQUENCE [LARGE SCALE GENOMIC DNA]</scope>
    <source>
        <strain evidence="3 4">HR1</strain>
    </source>
</reference>
<proteinExistence type="predicted"/>
<gene>
    <name evidence="3" type="ORF">RclHR1_08880004</name>
</gene>
<organism evidence="3 4">
    <name type="scientific">Rhizophagus clarus</name>
    <dbReference type="NCBI Taxonomy" id="94130"/>
    <lineage>
        <taxon>Eukaryota</taxon>
        <taxon>Fungi</taxon>
        <taxon>Fungi incertae sedis</taxon>
        <taxon>Mucoromycota</taxon>
        <taxon>Glomeromycotina</taxon>
        <taxon>Glomeromycetes</taxon>
        <taxon>Glomerales</taxon>
        <taxon>Glomeraceae</taxon>
        <taxon>Rhizophagus</taxon>
    </lineage>
</organism>
<dbReference type="GO" id="GO:0005737">
    <property type="term" value="C:cytoplasm"/>
    <property type="evidence" value="ECO:0007669"/>
    <property type="project" value="TreeGrafter"/>
</dbReference>
<feature type="domain" description="TLDc" evidence="2">
    <location>
        <begin position="298"/>
        <end position="474"/>
    </location>
</feature>
<evidence type="ECO:0008006" key="5">
    <source>
        <dbReference type="Google" id="ProtNLM"/>
    </source>
</evidence>
<accession>A0A2Z6S4P3</accession>
<protein>
    <recommendedName>
        <fullName evidence="5">BTB domain-containing protein</fullName>
    </recommendedName>
</protein>
<dbReference type="Gene3D" id="1.25.40.420">
    <property type="match status" value="1"/>
</dbReference>
<dbReference type="PROSITE" id="PS51886">
    <property type="entry name" value="TLDC"/>
    <property type="match status" value="1"/>
</dbReference>
<comment type="caution">
    <text evidence="3">The sequence shown here is derived from an EMBL/GenBank/DDBJ whole genome shotgun (WGS) entry which is preliminary data.</text>
</comment>
<dbReference type="Gene3D" id="3.30.710.10">
    <property type="entry name" value="Potassium Channel Kv1.1, Chain A"/>
    <property type="match status" value="1"/>
</dbReference>
<dbReference type="Proteomes" id="UP000247702">
    <property type="component" value="Unassembled WGS sequence"/>
</dbReference>
<evidence type="ECO:0000259" key="1">
    <source>
        <dbReference type="PROSITE" id="PS50097"/>
    </source>
</evidence>
<dbReference type="InterPro" id="IPR000210">
    <property type="entry name" value="BTB/POZ_dom"/>
</dbReference>
<dbReference type="InterPro" id="IPR006571">
    <property type="entry name" value="TLDc_dom"/>
</dbReference>
<feature type="domain" description="BTB" evidence="1">
    <location>
        <begin position="24"/>
        <end position="97"/>
    </location>
</feature>
<dbReference type="Pfam" id="PF00651">
    <property type="entry name" value="BTB"/>
    <property type="match status" value="1"/>
</dbReference>
<dbReference type="InterPro" id="IPR052407">
    <property type="entry name" value="BTB_POZ_domain_cont_9"/>
</dbReference>
<evidence type="ECO:0000259" key="2">
    <source>
        <dbReference type="PROSITE" id="PS51886"/>
    </source>
</evidence>
<dbReference type="SUPFAM" id="SSF54695">
    <property type="entry name" value="POZ domain"/>
    <property type="match status" value="1"/>
</dbReference>
<keyword evidence="4" id="KW-1185">Reference proteome</keyword>
<dbReference type="Pfam" id="PF07534">
    <property type="entry name" value="TLD"/>
    <property type="match status" value="1"/>
</dbReference>
<evidence type="ECO:0000313" key="3">
    <source>
        <dbReference type="EMBL" id="GBC09451.1"/>
    </source>
</evidence>
<dbReference type="EMBL" id="BEXD01004301">
    <property type="protein sequence ID" value="GBC09451.1"/>
    <property type="molecule type" value="Genomic_DNA"/>
</dbReference>
<dbReference type="PANTHER" id="PTHR46306">
    <property type="entry name" value="BTB/POZ DOMAIN-CONTAINING PROTEIN 9"/>
    <property type="match status" value="1"/>
</dbReference>
<dbReference type="PROSITE" id="PS50097">
    <property type="entry name" value="BTB"/>
    <property type="match status" value="1"/>
</dbReference>
<sequence>MTDNKLLSKLSENLIEILHDEEYYDVTIEVGNDSYVKIFRAHMVILSYRSSYLRRILSTNKKKNDGILTNIKLSNVSPEFFHVILRYIYGGTLSLENYDISEIVKILIAANELNLQELIPYLESYLIENKKNYLVNNFNLIYRTSHENESFSKLQKYCNDLISNEPNKIFNSLNFSSIPEKILVTIIQNNNLKMGEIQIWEHMIKWGLAQNPELPSDPTKFSKGDFNSLKNTLQNCIPYIRFHNLDSKEFLKKVLPYKKILPKELYKDLLDYFLDNDSKKSVPRIVEGDKEIKDIDSNIITNKHVEIILKWINRLEITDKMTTSYECKLLYRDSRDGLSGTYRFDRFCEICKNISCTLLVIKMKHSNEIIGGYNPIEWKFNDSYGVTKDSFIFSFGEDGIEDHILSYVKNETKAVYGSFFTNFGPSFGDKDLCLKKNSYNNELKVICKKNDYEKHIRDTNNSCFIKEFEVFHVVAKGISD</sequence>
<dbReference type="SMART" id="SM00584">
    <property type="entry name" value="TLDc"/>
    <property type="match status" value="1"/>
</dbReference>
<dbReference type="SMART" id="SM00225">
    <property type="entry name" value="BTB"/>
    <property type="match status" value="1"/>
</dbReference>
<name>A0A2Z6S4P3_9GLOM</name>
<dbReference type="PANTHER" id="PTHR46306:SF1">
    <property type="entry name" value="BTB_POZ DOMAIN-CONTAINING PROTEIN 9"/>
    <property type="match status" value="1"/>
</dbReference>